<evidence type="ECO:0000313" key="2">
    <source>
        <dbReference type="Proteomes" id="UP001148662"/>
    </source>
</evidence>
<organism evidence="1 2">
    <name type="scientific">Phlebia brevispora</name>
    <dbReference type="NCBI Taxonomy" id="194682"/>
    <lineage>
        <taxon>Eukaryota</taxon>
        <taxon>Fungi</taxon>
        <taxon>Dikarya</taxon>
        <taxon>Basidiomycota</taxon>
        <taxon>Agaricomycotina</taxon>
        <taxon>Agaricomycetes</taxon>
        <taxon>Polyporales</taxon>
        <taxon>Meruliaceae</taxon>
        <taxon>Phlebia</taxon>
    </lineage>
</organism>
<gene>
    <name evidence="1" type="ORF">NM688_g9402</name>
</gene>
<dbReference type="EMBL" id="JANHOG010002931">
    <property type="protein sequence ID" value="KAJ3518694.1"/>
    <property type="molecule type" value="Genomic_DNA"/>
</dbReference>
<accession>A0ACC1RHJ6</accession>
<comment type="caution">
    <text evidence="1">The sequence shown here is derived from an EMBL/GenBank/DDBJ whole genome shotgun (WGS) entry which is preliminary data.</text>
</comment>
<proteinExistence type="predicted"/>
<dbReference type="Proteomes" id="UP001148662">
    <property type="component" value="Unassembled WGS sequence"/>
</dbReference>
<evidence type="ECO:0000313" key="1">
    <source>
        <dbReference type="EMBL" id="KAJ3518694.1"/>
    </source>
</evidence>
<keyword evidence="2" id="KW-1185">Reference proteome</keyword>
<reference evidence="1" key="1">
    <citation type="submission" date="2022-07" db="EMBL/GenBank/DDBJ databases">
        <title>Genome Sequence of Phlebia brevispora.</title>
        <authorList>
            <person name="Buettner E."/>
        </authorList>
    </citation>
    <scope>NUCLEOTIDE SEQUENCE</scope>
    <source>
        <strain evidence="1">MPL23</strain>
    </source>
</reference>
<protein>
    <submittedName>
        <fullName evidence="1">Uncharacterized protein</fullName>
    </submittedName>
</protein>
<name>A0ACC1RHJ6_9APHY</name>
<sequence>MRIQVTTMLTYVWQLLAAFLNGSSSPQVSWPLIGVGLRLAQARGAHRKKVYDGGPTVETELLKRAFWSLVMVDRSMSSALGRPCGIQDEDFDVDLPLECDDEYWLNDDPSLAFKQPAGKPSQIAFFNCCIRLHQIHAFALRTIYSINKSKANFGRVGHGWEEQIVSELDSALNKFVDSIPEHLRWNPHQKNILFLNQSALLYAQYYNVQITVHRRFIPSPGKPSRFPFPSLAICTNAARSCVHVLDVQYQRVRKEHPENRERYVIAPISAMFNAGMVLLLNIWGGKRSGTVIDHAKEMQEVHKVMRMLKALDRRCFAGYRLWDVLCEMASMGELPLPPTDDDVPSKKRAREQSEENSPPPSQARTLEGSDQDLVSMQQTISPAYLASLDPGPSQQPQLSLEIISPSALPLSSQELGRLPVYLQVDPSMSPSVPSIMDYTSSANLAGASDQSYGQPYDQSQNNPLSPSSMYTAGQFSGNTDSLAVNDGPVTGEQGSSSAGAWLAKICRMRGKLIPPGSSKRFPEICPHLTDLNSASSWEAWESYITSVNGPLSDQPQFPSF</sequence>